<name>A0A428JYS3_9FLAO</name>
<evidence type="ECO:0000313" key="2">
    <source>
        <dbReference type="Proteomes" id="UP000270620"/>
    </source>
</evidence>
<dbReference type="InterPro" id="IPR008719">
    <property type="entry name" value="N2O_reductase_NosL"/>
</dbReference>
<dbReference type="Proteomes" id="UP000270620">
    <property type="component" value="Unassembled WGS sequence"/>
</dbReference>
<dbReference type="SUPFAM" id="SSF160387">
    <property type="entry name" value="NosL/MerB-like"/>
    <property type="match status" value="1"/>
</dbReference>
<dbReference type="Pfam" id="PF05573">
    <property type="entry name" value="NosL"/>
    <property type="match status" value="1"/>
</dbReference>
<dbReference type="RefSeq" id="WP_125468252.1">
    <property type="nucleotide sequence ID" value="NZ_RWBG01000004.1"/>
</dbReference>
<dbReference type="EMBL" id="RWBG01000004">
    <property type="protein sequence ID" value="RSK39278.1"/>
    <property type="molecule type" value="Genomic_DNA"/>
</dbReference>
<evidence type="ECO:0008006" key="3">
    <source>
        <dbReference type="Google" id="ProtNLM"/>
    </source>
</evidence>
<keyword evidence="2" id="KW-1185">Reference proteome</keyword>
<comment type="caution">
    <text evidence="1">The sequence shown here is derived from an EMBL/GenBank/DDBJ whole genome shotgun (WGS) entry which is preliminary data.</text>
</comment>
<dbReference type="OrthoDB" id="9792749at2"/>
<protein>
    <recommendedName>
        <fullName evidence="3">Copper chaperone NosL</fullName>
    </recommendedName>
</protein>
<proteinExistence type="predicted"/>
<dbReference type="PANTHER" id="PTHR41247:SF1">
    <property type="entry name" value="HTH-TYPE TRANSCRIPTIONAL REPRESSOR YCNK"/>
    <property type="match status" value="1"/>
</dbReference>
<gene>
    <name evidence="1" type="ORF">EJA19_10125</name>
</gene>
<evidence type="ECO:0000313" key="1">
    <source>
        <dbReference type="EMBL" id="RSK39278.1"/>
    </source>
</evidence>
<accession>A0A428JYS3</accession>
<dbReference type="PANTHER" id="PTHR41247">
    <property type="entry name" value="HTH-TYPE TRANSCRIPTIONAL REPRESSOR YCNK"/>
    <property type="match status" value="1"/>
</dbReference>
<reference evidence="1 2" key="1">
    <citation type="submission" date="2018-12" db="EMBL/GenBank/DDBJ databases">
        <title>Mangrovimonas spongiae sp. nov., a novel member of the genus Mangrovimonas isolated from marine sponge.</title>
        <authorList>
            <person name="Zhuang L."/>
            <person name="Luo L."/>
        </authorList>
    </citation>
    <scope>NUCLEOTIDE SEQUENCE [LARGE SCALE GENOMIC DNA]</scope>
    <source>
        <strain evidence="1 2">HN-E26</strain>
    </source>
</reference>
<dbReference type="AlphaFoldDB" id="A0A428JYS3"/>
<organism evidence="1 2">
    <name type="scientific">Mangrovimonas spongiae</name>
    <dbReference type="NCBI Taxonomy" id="2494697"/>
    <lineage>
        <taxon>Bacteria</taxon>
        <taxon>Pseudomonadati</taxon>
        <taxon>Bacteroidota</taxon>
        <taxon>Flavobacteriia</taxon>
        <taxon>Flavobacteriales</taxon>
        <taxon>Flavobacteriaceae</taxon>
        <taxon>Mangrovimonas</taxon>
    </lineage>
</organism>
<sequence length="146" mass="16453">MKSLKHYSIYILLLLLFACNVAPKPINYGEDGCHFCKMTIVDKVHAAEIVTKKGKVYKFDATECMVNFIDDFETNEIALYLSNNYLEPETLIDATQATFLISENIPSPMGAYLSAFKTKAEAESVQSNKGGTLYNWSSLQEYLNNK</sequence>
<dbReference type="PROSITE" id="PS51257">
    <property type="entry name" value="PROKAR_LIPOPROTEIN"/>
    <property type="match status" value="1"/>
</dbReference>